<feature type="transmembrane region" description="Helical" evidence="1">
    <location>
        <begin position="6"/>
        <end position="26"/>
    </location>
</feature>
<sequence length="221" mass="24284">MDPVRYTIAIVPLAAYLAVLGLVNCRRRPLVTSGASEIAALGIGLVGLVFVGPIELFRPELATVQFLNYVWFVLLAFYLLWVVLAAMITRPRLVIYNMTPEELRPLLSDAAGTVDATFRWAGDCLVLPKLGVQLYVDGFPLMRNTSLASSGPRQSLEGWHRLARQLRANLRSAVVRPHPPGVSLVVLAVLLIASCELQLARHSDQIAESVAEILAFGWQRS</sequence>
<evidence type="ECO:0000256" key="1">
    <source>
        <dbReference type="SAM" id="Phobius"/>
    </source>
</evidence>
<keyword evidence="3" id="KW-1185">Reference proteome</keyword>
<dbReference type="AlphaFoldDB" id="A0A9X2F5G2"/>
<proteinExistence type="predicted"/>
<organism evidence="2 3">
    <name type="scientific">Aeoliella straminimaris</name>
    <dbReference type="NCBI Taxonomy" id="2954799"/>
    <lineage>
        <taxon>Bacteria</taxon>
        <taxon>Pseudomonadati</taxon>
        <taxon>Planctomycetota</taxon>
        <taxon>Planctomycetia</taxon>
        <taxon>Pirellulales</taxon>
        <taxon>Lacipirellulaceae</taxon>
        <taxon>Aeoliella</taxon>
    </lineage>
</organism>
<keyword evidence="1" id="KW-1133">Transmembrane helix</keyword>
<name>A0A9X2F5G2_9BACT</name>
<evidence type="ECO:0000313" key="3">
    <source>
        <dbReference type="Proteomes" id="UP001155241"/>
    </source>
</evidence>
<protein>
    <submittedName>
        <fullName evidence="2">Uncharacterized protein</fullName>
    </submittedName>
</protein>
<dbReference type="RefSeq" id="WP_252850700.1">
    <property type="nucleotide sequence ID" value="NZ_JAMXLR010000006.1"/>
</dbReference>
<keyword evidence="1" id="KW-0812">Transmembrane</keyword>
<comment type="caution">
    <text evidence="2">The sequence shown here is derived from an EMBL/GenBank/DDBJ whole genome shotgun (WGS) entry which is preliminary data.</text>
</comment>
<accession>A0A9X2F5G2</accession>
<feature type="transmembrane region" description="Helical" evidence="1">
    <location>
        <begin position="69"/>
        <end position="88"/>
    </location>
</feature>
<keyword evidence="1" id="KW-0472">Membrane</keyword>
<feature type="transmembrane region" description="Helical" evidence="1">
    <location>
        <begin position="38"/>
        <end position="57"/>
    </location>
</feature>
<reference evidence="2" key="1">
    <citation type="submission" date="2022-06" db="EMBL/GenBank/DDBJ databases">
        <title>Aeoliella straminimaris, a novel planctomycete from sediments.</title>
        <authorList>
            <person name="Vitorino I.R."/>
            <person name="Lage O.M."/>
        </authorList>
    </citation>
    <scope>NUCLEOTIDE SEQUENCE</scope>
    <source>
        <strain evidence="2">ICT_H6.2</strain>
    </source>
</reference>
<gene>
    <name evidence="2" type="ORF">NG895_01655</name>
</gene>
<evidence type="ECO:0000313" key="2">
    <source>
        <dbReference type="EMBL" id="MCO6042602.1"/>
    </source>
</evidence>
<dbReference type="Proteomes" id="UP001155241">
    <property type="component" value="Unassembled WGS sequence"/>
</dbReference>
<dbReference type="EMBL" id="JAMXLR010000006">
    <property type="protein sequence ID" value="MCO6042602.1"/>
    <property type="molecule type" value="Genomic_DNA"/>
</dbReference>